<proteinExistence type="predicted"/>
<protein>
    <submittedName>
        <fullName evidence="1">DUF5816 domain-containing protein</fullName>
    </submittedName>
</protein>
<dbReference type="Pfam" id="PF19133">
    <property type="entry name" value="DUF5816"/>
    <property type="match status" value="1"/>
</dbReference>
<evidence type="ECO:0000313" key="2">
    <source>
        <dbReference type="Proteomes" id="UP001057580"/>
    </source>
</evidence>
<dbReference type="InterPro" id="IPR043854">
    <property type="entry name" value="DUF5816"/>
</dbReference>
<dbReference type="EMBL" id="CP104003">
    <property type="protein sequence ID" value="UWM56280.1"/>
    <property type="molecule type" value="Genomic_DNA"/>
</dbReference>
<name>A0A9E7U6A6_9EURY</name>
<reference evidence="1" key="1">
    <citation type="submission" date="2022-09" db="EMBL/GenBank/DDBJ databases">
        <title>Diverse halophilic archaea isolated from saline environments.</title>
        <authorList>
            <person name="Cui H.-L."/>
        </authorList>
    </citation>
    <scope>NUCLEOTIDE SEQUENCE</scope>
    <source>
        <strain evidence="1">ZS-35-S2</strain>
    </source>
</reference>
<evidence type="ECO:0000313" key="1">
    <source>
        <dbReference type="EMBL" id="UWM56280.1"/>
    </source>
</evidence>
<dbReference type="AlphaFoldDB" id="A0A9E7U6A6"/>
<accession>A0A9E7U6A6</accession>
<keyword evidence="2" id="KW-1185">Reference proteome</keyword>
<dbReference type="GeneID" id="74942412"/>
<dbReference type="KEGG" id="ssai:N0B31_08280"/>
<sequence>MELYETREGPDGQTLYVSREAERGEKGPFLVVYEDEDCETRWGYFCTNCESFDNAMDSMGRLQCNVCANYKKPDEWDAAHE</sequence>
<gene>
    <name evidence="1" type="ORF">N0B31_08280</name>
</gene>
<dbReference type="RefSeq" id="WP_260643394.1">
    <property type="nucleotide sequence ID" value="NZ_CP104003.1"/>
</dbReference>
<dbReference type="Proteomes" id="UP001057580">
    <property type="component" value="Chromosome"/>
</dbReference>
<organism evidence="1 2">
    <name type="scientific">Salinirubellus salinus</name>
    <dbReference type="NCBI Taxonomy" id="1364945"/>
    <lineage>
        <taxon>Archaea</taxon>
        <taxon>Methanobacteriati</taxon>
        <taxon>Methanobacteriota</taxon>
        <taxon>Stenosarchaea group</taxon>
        <taxon>Halobacteria</taxon>
        <taxon>Halobacteriales</taxon>
        <taxon>Natronomonadaceae</taxon>
        <taxon>Salinirubellus</taxon>
    </lineage>
</organism>